<dbReference type="EMBL" id="SNRY01000207">
    <property type="protein sequence ID" value="KAA6344649.1"/>
    <property type="molecule type" value="Genomic_DNA"/>
</dbReference>
<name>A0A5J4SEQ9_9ZZZZ</name>
<accession>A0A5J4SEQ9</accession>
<comment type="caution">
    <text evidence="1">The sequence shown here is derived from an EMBL/GenBank/DDBJ whole genome shotgun (WGS) entry which is preliminary data.</text>
</comment>
<proteinExistence type="predicted"/>
<sequence length="165" mass="18620">MSNANELLTGIPTGFEPLRNNRFRFIFPSELGIMSWAISAGSNPTIAINEIEIPFLNTSNWVIGRYRWESMTITVRDLIGPSSKQAVMEWVNLHAESVTGREGYAMGYKRDIKLQQLDPAGVAVSEWIIQEAMLTNVSFGENSYDDDALTLITMTIRPFYCILSY</sequence>
<gene>
    <name evidence="1" type="ORF">EZS27_007739</name>
</gene>
<protein>
    <submittedName>
        <fullName evidence="1">Uncharacterized protein</fullName>
    </submittedName>
</protein>
<dbReference type="AlphaFoldDB" id="A0A5J4SEQ9"/>
<reference evidence="1" key="1">
    <citation type="submission" date="2019-03" db="EMBL/GenBank/DDBJ databases">
        <title>Single cell metagenomics reveals metabolic interactions within the superorganism composed of flagellate Streblomastix strix and complex community of Bacteroidetes bacteria on its surface.</title>
        <authorList>
            <person name="Treitli S.C."/>
            <person name="Kolisko M."/>
            <person name="Husnik F."/>
            <person name="Keeling P."/>
            <person name="Hampl V."/>
        </authorList>
    </citation>
    <scope>NUCLEOTIDE SEQUENCE</scope>
    <source>
        <strain evidence="1">STM</strain>
    </source>
</reference>
<evidence type="ECO:0000313" key="1">
    <source>
        <dbReference type="EMBL" id="KAA6344649.1"/>
    </source>
</evidence>
<organism evidence="1">
    <name type="scientific">termite gut metagenome</name>
    <dbReference type="NCBI Taxonomy" id="433724"/>
    <lineage>
        <taxon>unclassified sequences</taxon>
        <taxon>metagenomes</taxon>
        <taxon>organismal metagenomes</taxon>
    </lineage>
</organism>